<accession>A0ABU8SMT4</accession>
<dbReference type="InterPro" id="IPR041796">
    <property type="entry name" value="Mre11_N"/>
</dbReference>
<evidence type="ECO:0000313" key="10">
    <source>
        <dbReference type="EMBL" id="MEJ6401207.1"/>
    </source>
</evidence>
<proteinExistence type="inferred from homology"/>
<dbReference type="SUPFAM" id="SSF56300">
    <property type="entry name" value="Metallo-dependent phosphatases"/>
    <property type="match status" value="1"/>
</dbReference>
<feature type="non-terminal residue" evidence="10">
    <location>
        <position position="1"/>
    </location>
</feature>
<dbReference type="InterPro" id="IPR026843">
    <property type="entry name" value="SbcD_C"/>
</dbReference>
<evidence type="ECO:0000256" key="2">
    <source>
        <dbReference type="ARBA" id="ARBA00011322"/>
    </source>
</evidence>
<dbReference type="Pfam" id="PF00149">
    <property type="entry name" value="Metallophos"/>
    <property type="match status" value="1"/>
</dbReference>
<evidence type="ECO:0000256" key="7">
    <source>
        <dbReference type="RuleBase" id="RU363069"/>
    </source>
</evidence>
<dbReference type="InterPro" id="IPR029052">
    <property type="entry name" value="Metallo-depent_PP-like"/>
</dbReference>
<feature type="domain" description="Calcineurin-like phosphoesterase" evidence="8">
    <location>
        <begin position="1"/>
        <end position="210"/>
    </location>
</feature>
<dbReference type="GO" id="GO:0004527">
    <property type="term" value="F:exonuclease activity"/>
    <property type="evidence" value="ECO:0007669"/>
    <property type="project" value="UniProtKB-KW"/>
</dbReference>
<evidence type="ECO:0000259" key="8">
    <source>
        <dbReference type="Pfam" id="PF00149"/>
    </source>
</evidence>
<dbReference type="InterPro" id="IPR004843">
    <property type="entry name" value="Calcineurin-like_PHP"/>
</dbReference>
<sequence length="374" mass="42237">LHTADWHIGRRLHGFDLSEEQVNAFKQIERIAKDEHVDGIIIAGDLYDRSLPAESSVHLLNKMLKQLNLVDHYPLYAIAGNHDSATRLATGSEWFEDTQLFIHTSVAQSIEPIETTDTQLFLLPYFEPFEVRQFLDDDSIQHVDQAFVALVQQMKAHFNPAKRQVLVSHFFAAGSATTDSETKLTVGGLASVPLDVMQDFDYVALGHLHGKDAIHDSVVQYSGSPIKFSLSEAQQNKGVMIVDTDDIAHRRFIPLKPLHDVVELTGTFDELTAPSFYQSVDTSNYIGITITNRDQIPNLMARLRKIYPNIIELKRANGLDANIAYHGEDGRKIRQSDPMTLLANFYQQINDRSLTSDQTKWAKKTLKSVHQEEN</sequence>
<feature type="domain" description="Nuclease SbcCD subunit D C-terminal" evidence="9">
    <location>
        <begin position="258"/>
        <end position="348"/>
    </location>
</feature>
<dbReference type="Proteomes" id="UP001370590">
    <property type="component" value="Unassembled WGS sequence"/>
</dbReference>
<dbReference type="Gene3D" id="3.60.21.10">
    <property type="match status" value="1"/>
</dbReference>
<evidence type="ECO:0000256" key="6">
    <source>
        <dbReference type="ARBA" id="ARBA00022839"/>
    </source>
</evidence>
<evidence type="ECO:0000256" key="5">
    <source>
        <dbReference type="ARBA" id="ARBA00022801"/>
    </source>
</evidence>
<name>A0ABU8SMT4_9LACO</name>
<keyword evidence="4 7" id="KW-0540">Nuclease</keyword>
<evidence type="ECO:0000256" key="1">
    <source>
        <dbReference type="ARBA" id="ARBA00010555"/>
    </source>
</evidence>
<dbReference type="EMBL" id="JAWMWH010000003">
    <property type="protein sequence ID" value="MEJ6401207.1"/>
    <property type="molecule type" value="Genomic_DNA"/>
</dbReference>
<keyword evidence="7" id="KW-0235">DNA replication</keyword>
<comment type="similarity">
    <text evidence="1 7">Belongs to the SbcD family.</text>
</comment>
<keyword evidence="11" id="KW-1185">Reference proteome</keyword>
<comment type="function">
    <text evidence="7">SbcCD cleaves DNA hairpin structures. These structures can inhibit DNA replication and are intermediates in certain DNA recombination reactions. The complex acts as a 3'-&gt;5' double strand exonuclease that can open hairpins. It also has a 5' single-strand endonuclease activity.</text>
</comment>
<dbReference type="NCBIfam" id="TIGR00619">
    <property type="entry name" value="sbcd"/>
    <property type="match status" value="1"/>
</dbReference>
<evidence type="ECO:0000256" key="3">
    <source>
        <dbReference type="ARBA" id="ARBA00013365"/>
    </source>
</evidence>
<dbReference type="InterPro" id="IPR050535">
    <property type="entry name" value="DNA_Repair-Maintenance_Comp"/>
</dbReference>
<dbReference type="PANTHER" id="PTHR30337">
    <property type="entry name" value="COMPONENT OF ATP-DEPENDENT DSDNA EXONUCLEASE"/>
    <property type="match status" value="1"/>
</dbReference>
<dbReference type="CDD" id="cd00840">
    <property type="entry name" value="MPP_Mre11_N"/>
    <property type="match status" value="1"/>
</dbReference>
<comment type="subunit">
    <text evidence="2 7">Heterodimer of SbcC and SbcD.</text>
</comment>
<dbReference type="Pfam" id="PF12320">
    <property type="entry name" value="SbcD_C"/>
    <property type="match status" value="1"/>
</dbReference>
<keyword evidence="7" id="KW-0255">Endonuclease</keyword>
<dbReference type="InterPro" id="IPR004593">
    <property type="entry name" value="SbcD"/>
</dbReference>
<comment type="caution">
    <text evidence="10">The sequence shown here is derived from an EMBL/GenBank/DDBJ whole genome shotgun (WGS) entry which is preliminary data.</text>
</comment>
<protein>
    <recommendedName>
        <fullName evidence="3 7">Nuclease SbcCD subunit D</fullName>
    </recommendedName>
</protein>
<evidence type="ECO:0000313" key="11">
    <source>
        <dbReference type="Proteomes" id="UP001370590"/>
    </source>
</evidence>
<keyword evidence="6 7" id="KW-0269">Exonuclease</keyword>
<gene>
    <name evidence="7" type="primary">sbcD</name>
    <name evidence="10" type="ORF">R4146_08660</name>
</gene>
<keyword evidence="7" id="KW-0233">DNA recombination</keyword>
<keyword evidence="5 7" id="KW-0378">Hydrolase</keyword>
<dbReference type="RefSeq" id="WP_339961045.1">
    <property type="nucleotide sequence ID" value="NZ_JAWMWH010000003.1"/>
</dbReference>
<dbReference type="PANTHER" id="PTHR30337:SF0">
    <property type="entry name" value="NUCLEASE SBCCD SUBUNIT D"/>
    <property type="match status" value="1"/>
</dbReference>
<evidence type="ECO:0000256" key="4">
    <source>
        <dbReference type="ARBA" id="ARBA00022722"/>
    </source>
</evidence>
<evidence type="ECO:0000259" key="9">
    <source>
        <dbReference type="Pfam" id="PF12320"/>
    </source>
</evidence>
<organism evidence="10 11">
    <name type="scientific">Nicoliella lavandulae</name>
    <dbReference type="NCBI Taxonomy" id="3082954"/>
    <lineage>
        <taxon>Bacteria</taxon>
        <taxon>Bacillati</taxon>
        <taxon>Bacillota</taxon>
        <taxon>Bacilli</taxon>
        <taxon>Lactobacillales</taxon>
        <taxon>Lactobacillaceae</taxon>
        <taxon>Nicoliella</taxon>
    </lineage>
</organism>
<reference evidence="10 11" key="1">
    <citation type="submission" date="2023-10" db="EMBL/GenBank/DDBJ databases">
        <title>Nicoliella lavandulae sp. nov. isolated from Lavandula angustifolia flowers.</title>
        <authorList>
            <person name="Alcantara C."/>
            <person name="Zuniga M."/>
            <person name="Landete J.M."/>
            <person name="Monedero V."/>
        </authorList>
    </citation>
    <scope>NUCLEOTIDE SEQUENCE [LARGE SCALE GENOMIC DNA]</scope>
    <source>
        <strain evidence="10 11">Es01</strain>
    </source>
</reference>